<dbReference type="HOGENOM" id="CLU_096446_1_0_9"/>
<dbReference type="eggNOG" id="ENOG50323CP">
    <property type="taxonomic scope" value="Bacteria"/>
</dbReference>
<protein>
    <submittedName>
        <fullName evidence="1">Uncharacterized protein</fullName>
    </submittedName>
</protein>
<name>E8LG21_9FIRM</name>
<accession>E8LG21</accession>
<proteinExistence type="predicted"/>
<dbReference type="CDD" id="cd17492">
    <property type="entry name" value="toxin_CptN"/>
    <property type="match status" value="1"/>
</dbReference>
<dbReference type="AlphaFoldDB" id="E8LG21"/>
<dbReference type="Gene3D" id="3.10.129.130">
    <property type="match status" value="1"/>
</dbReference>
<sequence>MQLKYSQVQMLKTSFVLSEVFFSRCKMLTGHFYYIRDEYFRDFQDEKLMSNKEISQGQAHDRPCFYAFEDKKTGLFWLIPISSQVEKYEAIYDKKVAKYKRCDTLVFAEVLGYKKVFLLQNMCPISQQYIKNEYCNKAGEAVKVKFSVEKEIIKKAKRILAMHRKGIGLIFPDVIHLEKLLLQIKENV</sequence>
<dbReference type="NCBIfam" id="NF047359">
    <property type="entry name" value="CptIN"/>
    <property type="match status" value="1"/>
</dbReference>
<reference evidence="1 2" key="1">
    <citation type="submission" date="2011-01" db="EMBL/GenBank/DDBJ databases">
        <authorList>
            <person name="Weinstock G."/>
            <person name="Sodergren E."/>
            <person name="Clifton S."/>
            <person name="Fulton L."/>
            <person name="Fulton B."/>
            <person name="Courtney L."/>
            <person name="Fronick C."/>
            <person name="Harrison M."/>
            <person name="Strong C."/>
            <person name="Farmer C."/>
            <person name="Delahaunty K."/>
            <person name="Markovic C."/>
            <person name="Hall O."/>
            <person name="Minx P."/>
            <person name="Tomlinson C."/>
            <person name="Mitreva M."/>
            <person name="Hou S."/>
            <person name="Chen J."/>
            <person name="Wollam A."/>
            <person name="Pepin K.H."/>
            <person name="Johnson M."/>
            <person name="Bhonagiri V."/>
            <person name="Zhang X."/>
            <person name="Suruliraj S."/>
            <person name="Warren W."/>
            <person name="Chinwalla A."/>
            <person name="Mardis E.R."/>
            <person name="Wilson R.K."/>
        </authorList>
    </citation>
    <scope>NUCLEOTIDE SEQUENCE [LARGE SCALE GENOMIC DNA]</scope>
    <source>
        <strain evidence="1 2">YIT 12067</strain>
    </source>
</reference>
<evidence type="ECO:0000313" key="1">
    <source>
        <dbReference type="EMBL" id="EFY04226.1"/>
    </source>
</evidence>
<comment type="caution">
    <text evidence="1">The sequence shown here is derived from an EMBL/GenBank/DDBJ whole genome shotgun (WGS) entry which is preliminary data.</text>
</comment>
<dbReference type="EMBL" id="AEVN01000099">
    <property type="protein sequence ID" value="EFY04226.1"/>
    <property type="molecule type" value="Genomic_DNA"/>
</dbReference>
<keyword evidence="2" id="KW-1185">Reference proteome</keyword>
<dbReference type="InterPro" id="IPR058108">
    <property type="entry name" value="CptIN-like"/>
</dbReference>
<organism evidence="1 2">
    <name type="scientific">Phascolarctobacterium succinatutens YIT 12067</name>
    <dbReference type="NCBI Taxonomy" id="626939"/>
    <lineage>
        <taxon>Bacteria</taxon>
        <taxon>Bacillati</taxon>
        <taxon>Bacillota</taxon>
        <taxon>Negativicutes</taxon>
        <taxon>Acidaminococcales</taxon>
        <taxon>Acidaminococcaceae</taxon>
        <taxon>Phascolarctobacterium</taxon>
    </lineage>
</organism>
<evidence type="ECO:0000313" key="2">
    <source>
        <dbReference type="Proteomes" id="UP000004923"/>
    </source>
</evidence>
<dbReference type="Proteomes" id="UP000004923">
    <property type="component" value="Unassembled WGS sequence"/>
</dbReference>
<gene>
    <name evidence="1" type="ORF">HMPREF9443_01819</name>
</gene>
<dbReference type="InterPro" id="IPR053735">
    <property type="entry name" value="Type_III_TA_endoRNase"/>
</dbReference>